<evidence type="ECO:0000256" key="1">
    <source>
        <dbReference type="ARBA" id="ARBA00008072"/>
    </source>
</evidence>
<dbReference type="Pfam" id="PF00107">
    <property type="entry name" value="ADH_zinc_N"/>
    <property type="match status" value="1"/>
</dbReference>
<protein>
    <submittedName>
        <fullName evidence="4">Enoyl reductase (ER) domain-containing protein</fullName>
    </submittedName>
</protein>
<reference evidence="4 5" key="1">
    <citation type="journal article" date="2024" name="J. Plant Pathol.">
        <title>Sequence and assembly of the genome of Seiridium unicorne, isolate CBS 538.82, causal agent of cypress canker disease.</title>
        <authorList>
            <person name="Scali E."/>
            <person name="Rocca G.D."/>
            <person name="Danti R."/>
            <person name="Garbelotto M."/>
            <person name="Barberini S."/>
            <person name="Baroncelli R."/>
            <person name="Emiliani G."/>
        </authorList>
    </citation>
    <scope>NUCLEOTIDE SEQUENCE [LARGE SCALE GENOMIC DNA]</scope>
    <source>
        <strain evidence="4 5">BM-138-508</strain>
    </source>
</reference>
<organism evidence="4 5">
    <name type="scientific">Seiridium unicorne</name>
    <dbReference type="NCBI Taxonomy" id="138068"/>
    <lineage>
        <taxon>Eukaryota</taxon>
        <taxon>Fungi</taxon>
        <taxon>Dikarya</taxon>
        <taxon>Ascomycota</taxon>
        <taxon>Pezizomycotina</taxon>
        <taxon>Sordariomycetes</taxon>
        <taxon>Xylariomycetidae</taxon>
        <taxon>Amphisphaeriales</taxon>
        <taxon>Sporocadaceae</taxon>
        <taxon>Seiridium</taxon>
    </lineage>
</organism>
<dbReference type="InterPro" id="IPR020843">
    <property type="entry name" value="ER"/>
</dbReference>
<accession>A0ABR2ULH4</accession>
<keyword evidence="2" id="KW-0560">Oxidoreductase</keyword>
<evidence type="ECO:0000256" key="2">
    <source>
        <dbReference type="ARBA" id="ARBA00023002"/>
    </source>
</evidence>
<feature type="domain" description="Enoyl reductase (ER)" evidence="3">
    <location>
        <begin position="11"/>
        <end position="335"/>
    </location>
</feature>
<dbReference type="CDD" id="cd08249">
    <property type="entry name" value="enoyl_reductase_like"/>
    <property type="match status" value="1"/>
</dbReference>
<dbReference type="PANTHER" id="PTHR45348:SF2">
    <property type="entry name" value="ZINC-TYPE ALCOHOL DEHYDROGENASE-LIKE PROTEIN C2E1P3.01"/>
    <property type="match status" value="1"/>
</dbReference>
<comment type="caution">
    <text evidence="4">The sequence shown here is derived from an EMBL/GenBank/DDBJ whole genome shotgun (WGS) entry which is preliminary data.</text>
</comment>
<evidence type="ECO:0000313" key="5">
    <source>
        <dbReference type="Proteomes" id="UP001408356"/>
    </source>
</evidence>
<keyword evidence="5" id="KW-1185">Reference proteome</keyword>
<dbReference type="EMBL" id="JARVKF010000416">
    <property type="protein sequence ID" value="KAK9415489.1"/>
    <property type="molecule type" value="Genomic_DNA"/>
</dbReference>
<dbReference type="SUPFAM" id="SSF50129">
    <property type="entry name" value="GroES-like"/>
    <property type="match status" value="1"/>
</dbReference>
<dbReference type="InterPro" id="IPR047122">
    <property type="entry name" value="Trans-enoyl_RdTase-like"/>
</dbReference>
<proteinExistence type="inferred from homology"/>
<dbReference type="Gene3D" id="3.90.180.10">
    <property type="entry name" value="Medium-chain alcohol dehydrogenases, catalytic domain"/>
    <property type="match status" value="1"/>
</dbReference>
<dbReference type="Pfam" id="PF08240">
    <property type="entry name" value="ADH_N"/>
    <property type="match status" value="1"/>
</dbReference>
<dbReference type="Proteomes" id="UP001408356">
    <property type="component" value="Unassembled WGS sequence"/>
</dbReference>
<comment type="similarity">
    <text evidence="1">Belongs to the zinc-containing alcohol dehydrogenase family.</text>
</comment>
<dbReference type="SUPFAM" id="SSF51735">
    <property type="entry name" value="NAD(P)-binding Rossmann-fold domains"/>
    <property type="match status" value="1"/>
</dbReference>
<dbReference type="InterPro" id="IPR011032">
    <property type="entry name" value="GroES-like_sf"/>
</dbReference>
<sequence length="337" mass="35531">MASNKAAYLVAVNTPLEVKSAPYPEPKDFEIVVKSRAVAINPVDYFMQLSGPAVFSWLQLPLISGYDVAGEVSALGSGITKFKVGDRVAGTGPGAFQEYVPLKEHMATTVPESISFEQASVLPMCLGVAVKSLFHPEYLALDPPKSHAKPNGNVLIVWGGSTSVGSNIIQLARAAGYEVITTASQSNFGYVKKLGATQAFDYNSPSVKDDLLAAVKGKKIAGAVANGGLDRSTYQSIVETLAAVVLSSPDHQKLIPLTMVPNFPIPGGVETKFVMPLEGDKDVAAPIFNDYLPRALADGSIVPAPEAQVTGKGLESIQEAYDILKNGVSAKKIVVTI</sequence>
<dbReference type="SMART" id="SM00829">
    <property type="entry name" value="PKS_ER"/>
    <property type="match status" value="1"/>
</dbReference>
<dbReference type="Gene3D" id="3.40.50.720">
    <property type="entry name" value="NAD(P)-binding Rossmann-like Domain"/>
    <property type="match status" value="1"/>
</dbReference>
<evidence type="ECO:0000313" key="4">
    <source>
        <dbReference type="EMBL" id="KAK9415489.1"/>
    </source>
</evidence>
<evidence type="ECO:0000259" key="3">
    <source>
        <dbReference type="SMART" id="SM00829"/>
    </source>
</evidence>
<dbReference type="InterPro" id="IPR013154">
    <property type="entry name" value="ADH-like_N"/>
</dbReference>
<dbReference type="InterPro" id="IPR036291">
    <property type="entry name" value="NAD(P)-bd_dom_sf"/>
</dbReference>
<dbReference type="PANTHER" id="PTHR45348">
    <property type="entry name" value="HYPOTHETICAL OXIDOREDUCTASE (EUROFUNG)"/>
    <property type="match status" value="1"/>
</dbReference>
<name>A0ABR2ULH4_9PEZI</name>
<dbReference type="InterPro" id="IPR013149">
    <property type="entry name" value="ADH-like_C"/>
</dbReference>
<gene>
    <name evidence="4" type="ORF">SUNI508_10513</name>
</gene>